<dbReference type="EMBL" id="BARS01018313">
    <property type="protein sequence ID" value="GAF93068.1"/>
    <property type="molecule type" value="Genomic_DNA"/>
</dbReference>
<gene>
    <name evidence="1" type="ORF">S01H1_29811</name>
</gene>
<feature type="non-terminal residue" evidence="1">
    <location>
        <position position="1"/>
    </location>
</feature>
<name>X0THR0_9ZZZZ</name>
<comment type="caution">
    <text evidence="1">The sequence shown here is derived from an EMBL/GenBank/DDBJ whole genome shotgun (WGS) entry which is preliminary data.</text>
</comment>
<sequence length="41" mass="4077">GSTRHEPSRVGDDDGLVIREGAASVVLVGWIAADLSAGGDA</sequence>
<reference evidence="1" key="1">
    <citation type="journal article" date="2014" name="Front. Microbiol.">
        <title>High frequency of phylogenetically diverse reductive dehalogenase-homologous genes in deep subseafloor sedimentary metagenomes.</title>
        <authorList>
            <person name="Kawai M."/>
            <person name="Futagami T."/>
            <person name="Toyoda A."/>
            <person name="Takaki Y."/>
            <person name="Nishi S."/>
            <person name="Hori S."/>
            <person name="Arai W."/>
            <person name="Tsubouchi T."/>
            <person name="Morono Y."/>
            <person name="Uchiyama I."/>
            <person name="Ito T."/>
            <person name="Fujiyama A."/>
            <person name="Inagaki F."/>
            <person name="Takami H."/>
        </authorList>
    </citation>
    <scope>NUCLEOTIDE SEQUENCE</scope>
    <source>
        <strain evidence="1">Expedition CK06-06</strain>
    </source>
</reference>
<protein>
    <submittedName>
        <fullName evidence="1">Uncharacterized protein</fullName>
    </submittedName>
</protein>
<proteinExistence type="predicted"/>
<evidence type="ECO:0000313" key="1">
    <source>
        <dbReference type="EMBL" id="GAF93068.1"/>
    </source>
</evidence>
<accession>X0THR0</accession>
<dbReference type="AlphaFoldDB" id="X0THR0"/>
<organism evidence="1">
    <name type="scientific">marine sediment metagenome</name>
    <dbReference type="NCBI Taxonomy" id="412755"/>
    <lineage>
        <taxon>unclassified sequences</taxon>
        <taxon>metagenomes</taxon>
        <taxon>ecological metagenomes</taxon>
    </lineage>
</organism>